<keyword evidence="1" id="KW-0175">Coiled coil</keyword>
<gene>
    <name evidence="2" type="ORF">GMARGA_LOCUS750</name>
</gene>
<evidence type="ECO:0000256" key="1">
    <source>
        <dbReference type="SAM" id="Coils"/>
    </source>
</evidence>
<organism evidence="2 3">
    <name type="scientific">Gigaspora margarita</name>
    <dbReference type="NCBI Taxonomy" id="4874"/>
    <lineage>
        <taxon>Eukaryota</taxon>
        <taxon>Fungi</taxon>
        <taxon>Fungi incertae sedis</taxon>
        <taxon>Mucoromycota</taxon>
        <taxon>Glomeromycotina</taxon>
        <taxon>Glomeromycetes</taxon>
        <taxon>Diversisporales</taxon>
        <taxon>Gigasporaceae</taxon>
        <taxon>Gigaspora</taxon>
    </lineage>
</organism>
<keyword evidence="3" id="KW-1185">Reference proteome</keyword>
<dbReference type="Proteomes" id="UP000789901">
    <property type="component" value="Unassembled WGS sequence"/>
</dbReference>
<comment type="caution">
    <text evidence="2">The sequence shown here is derived from an EMBL/GenBank/DDBJ whole genome shotgun (WGS) entry which is preliminary data.</text>
</comment>
<evidence type="ECO:0000313" key="2">
    <source>
        <dbReference type="EMBL" id="CAG8470470.1"/>
    </source>
</evidence>
<reference evidence="2 3" key="1">
    <citation type="submission" date="2021-06" db="EMBL/GenBank/DDBJ databases">
        <authorList>
            <person name="Kallberg Y."/>
            <person name="Tangrot J."/>
            <person name="Rosling A."/>
        </authorList>
    </citation>
    <scope>NUCLEOTIDE SEQUENCE [LARGE SCALE GENOMIC DNA]</scope>
    <source>
        <strain evidence="2 3">120-4 pot B 10/14</strain>
    </source>
</reference>
<protein>
    <submittedName>
        <fullName evidence="2">3515_t:CDS:1</fullName>
    </submittedName>
</protein>
<evidence type="ECO:0000313" key="3">
    <source>
        <dbReference type="Proteomes" id="UP000789901"/>
    </source>
</evidence>
<proteinExistence type="predicted"/>
<feature type="coiled-coil region" evidence="1">
    <location>
        <begin position="88"/>
        <end position="125"/>
    </location>
</feature>
<name>A0ABM8VXD9_GIGMA</name>
<dbReference type="EMBL" id="CAJVQB010000146">
    <property type="protein sequence ID" value="CAG8470470.1"/>
    <property type="molecule type" value="Genomic_DNA"/>
</dbReference>
<sequence length="194" mass="22512">MIDGIHFIASNFGERILITSHVLESLERIKMDLNVHSIDSTKYIQATVTYEGYLTEWTLSCKDVTFTLDVSQKKNEVSGENKREPVHEKKQQKANIQIKKRLEDLTNDESEIKQIKKRVDDLTSDNSEISQIKKRMDYLTSDNSEISQIKKRVDDLISDNSEISQIKKRLEDLTNLFDNFKDEVISKLNELKSS</sequence>
<accession>A0ABM8VXD9</accession>